<name>A0A9D1KNK2_9ACTN</name>
<sequence>MSDSAGGSLRWGVLGPGNIAHSVARDFPLVDGGVLAAVGSRSLDRAQAYADEFSVPKAYGSYREVIEDPEVDALYIATPHPQHLELGLAGAAAGKHLLVEKAFTATVPGAEELIRAVRSAGVFCMEAMWTRFQPIWVETRQLLADGVIGELRQVRAELGVAVDFDPQHRLFDPAQGGGAILDVGIYPISLAHWLLGTPDEVRVTGAQTSTGVDGEAAVLFGYDDGRAALLQASVNFPLPGGALLVGTEGSIEVLPRFHHGSTLLLRNRDGDVTERHLPSPGVGYVHEFDEVHRCVAAGLTESPVMPLDDSLSVQRLLNQACEALGVRHQEDRSVL</sequence>
<dbReference type="InterPro" id="IPR000683">
    <property type="entry name" value="Gfo/Idh/MocA-like_OxRdtase_N"/>
</dbReference>
<reference evidence="5" key="2">
    <citation type="journal article" date="2021" name="PeerJ">
        <title>Extensive microbial diversity within the chicken gut microbiome revealed by metagenomics and culture.</title>
        <authorList>
            <person name="Gilroy R."/>
            <person name="Ravi A."/>
            <person name="Getino M."/>
            <person name="Pursley I."/>
            <person name="Horton D.L."/>
            <person name="Alikhan N.F."/>
            <person name="Baker D."/>
            <person name="Gharbi K."/>
            <person name="Hall N."/>
            <person name="Watson M."/>
            <person name="Adriaenssens E.M."/>
            <person name="Foster-Nyarko E."/>
            <person name="Jarju S."/>
            <person name="Secka A."/>
            <person name="Antonio M."/>
            <person name="Oren A."/>
            <person name="Chaudhuri R.R."/>
            <person name="La Ragione R."/>
            <person name="Hildebrand F."/>
            <person name="Pallen M.J."/>
        </authorList>
    </citation>
    <scope>NUCLEOTIDE SEQUENCE</scope>
    <source>
        <strain evidence="5">ChiGjej1B1-24693</strain>
    </source>
</reference>
<dbReference type="InterPro" id="IPR036291">
    <property type="entry name" value="NAD(P)-bd_dom_sf"/>
</dbReference>
<feature type="domain" description="GFO/IDH/MocA-like oxidoreductase" evidence="4">
    <location>
        <begin position="138"/>
        <end position="252"/>
    </location>
</feature>
<evidence type="ECO:0000313" key="5">
    <source>
        <dbReference type="EMBL" id="HIT75408.1"/>
    </source>
</evidence>
<dbReference type="InterPro" id="IPR050984">
    <property type="entry name" value="Gfo/Idh/MocA_domain"/>
</dbReference>
<evidence type="ECO:0000259" key="4">
    <source>
        <dbReference type="Pfam" id="PF22725"/>
    </source>
</evidence>
<dbReference type="Pfam" id="PF22725">
    <property type="entry name" value="GFO_IDH_MocA_C3"/>
    <property type="match status" value="1"/>
</dbReference>
<proteinExistence type="inferred from homology"/>
<gene>
    <name evidence="5" type="ORF">IAA98_07480</name>
</gene>
<dbReference type="InterPro" id="IPR055170">
    <property type="entry name" value="GFO_IDH_MocA-like_dom"/>
</dbReference>
<keyword evidence="2" id="KW-0560">Oxidoreductase</keyword>
<dbReference type="EMBL" id="DVLP01000225">
    <property type="protein sequence ID" value="HIT75408.1"/>
    <property type="molecule type" value="Genomic_DNA"/>
</dbReference>
<dbReference type="Proteomes" id="UP000886842">
    <property type="component" value="Unassembled WGS sequence"/>
</dbReference>
<evidence type="ECO:0000313" key="6">
    <source>
        <dbReference type="Proteomes" id="UP000886842"/>
    </source>
</evidence>
<dbReference type="Gene3D" id="3.40.50.720">
    <property type="entry name" value="NAD(P)-binding Rossmann-like Domain"/>
    <property type="match status" value="1"/>
</dbReference>
<dbReference type="GO" id="GO:0016491">
    <property type="term" value="F:oxidoreductase activity"/>
    <property type="evidence" value="ECO:0007669"/>
    <property type="project" value="UniProtKB-KW"/>
</dbReference>
<dbReference type="AlphaFoldDB" id="A0A9D1KNK2"/>
<dbReference type="PANTHER" id="PTHR22604">
    <property type="entry name" value="OXIDOREDUCTASES"/>
    <property type="match status" value="1"/>
</dbReference>
<accession>A0A9D1KNK2</accession>
<evidence type="ECO:0000259" key="3">
    <source>
        <dbReference type="Pfam" id="PF01408"/>
    </source>
</evidence>
<comment type="caution">
    <text evidence="5">The sequence shown here is derived from an EMBL/GenBank/DDBJ whole genome shotgun (WGS) entry which is preliminary data.</text>
</comment>
<dbReference type="PANTHER" id="PTHR22604:SF105">
    <property type="entry name" value="TRANS-1,2-DIHYDROBENZENE-1,2-DIOL DEHYDROGENASE"/>
    <property type="match status" value="1"/>
</dbReference>
<dbReference type="GO" id="GO:0000166">
    <property type="term" value="F:nucleotide binding"/>
    <property type="evidence" value="ECO:0007669"/>
    <property type="project" value="InterPro"/>
</dbReference>
<protein>
    <submittedName>
        <fullName evidence="5">Gfo/Idh/MocA family oxidoreductase</fullName>
    </submittedName>
</protein>
<feature type="domain" description="Gfo/Idh/MocA-like oxidoreductase N-terminal" evidence="3">
    <location>
        <begin position="9"/>
        <end position="126"/>
    </location>
</feature>
<evidence type="ECO:0000256" key="1">
    <source>
        <dbReference type="ARBA" id="ARBA00010928"/>
    </source>
</evidence>
<dbReference type="SUPFAM" id="SSF51735">
    <property type="entry name" value="NAD(P)-binding Rossmann-fold domains"/>
    <property type="match status" value="1"/>
</dbReference>
<reference evidence="5" key="1">
    <citation type="submission" date="2020-10" db="EMBL/GenBank/DDBJ databases">
        <authorList>
            <person name="Gilroy R."/>
        </authorList>
    </citation>
    <scope>NUCLEOTIDE SEQUENCE</scope>
    <source>
        <strain evidence="5">ChiGjej1B1-24693</strain>
    </source>
</reference>
<comment type="similarity">
    <text evidence="1">Belongs to the Gfo/Idh/MocA family.</text>
</comment>
<dbReference type="SUPFAM" id="SSF55347">
    <property type="entry name" value="Glyceraldehyde-3-phosphate dehydrogenase-like, C-terminal domain"/>
    <property type="match status" value="1"/>
</dbReference>
<dbReference type="Gene3D" id="3.30.360.10">
    <property type="entry name" value="Dihydrodipicolinate Reductase, domain 2"/>
    <property type="match status" value="1"/>
</dbReference>
<evidence type="ECO:0000256" key="2">
    <source>
        <dbReference type="ARBA" id="ARBA00023002"/>
    </source>
</evidence>
<dbReference type="Pfam" id="PF01408">
    <property type="entry name" value="GFO_IDH_MocA"/>
    <property type="match status" value="1"/>
</dbReference>
<organism evidence="5 6">
    <name type="scientific">Candidatus Avipropionibacterium avicola</name>
    <dbReference type="NCBI Taxonomy" id="2840701"/>
    <lineage>
        <taxon>Bacteria</taxon>
        <taxon>Bacillati</taxon>
        <taxon>Actinomycetota</taxon>
        <taxon>Actinomycetes</taxon>
        <taxon>Propionibacteriales</taxon>
        <taxon>Propionibacteriaceae</taxon>
        <taxon>Propionibacteriaceae incertae sedis</taxon>
        <taxon>Candidatus Avipropionibacterium</taxon>
    </lineage>
</organism>